<reference evidence="1" key="1">
    <citation type="submission" date="2023-06" db="EMBL/GenBank/DDBJ databases">
        <title>Survivors Of The Sea: Transcriptome response of Skeletonema marinoi to long-term dormancy.</title>
        <authorList>
            <person name="Pinder M.I.M."/>
            <person name="Kourtchenko O."/>
            <person name="Robertson E.K."/>
            <person name="Larsson T."/>
            <person name="Maumus F."/>
            <person name="Osuna-Cruz C.M."/>
            <person name="Vancaester E."/>
            <person name="Stenow R."/>
            <person name="Vandepoele K."/>
            <person name="Ploug H."/>
            <person name="Bruchert V."/>
            <person name="Godhe A."/>
            <person name="Topel M."/>
        </authorList>
    </citation>
    <scope>NUCLEOTIDE SEQUENCE</scope>
    <source>
        <strain evidence="1">R05AC</strain>
    </source>
</reference>
<dbReference type="EMBL" id="JATAAI010000005">
    <property type="protein sequence ID" value="KAK1745958.1"/>
    <property type="molecule type" value="Genomic_DNA"/>
</dbReference>
<proteinExistence type="predicted"/>
<dbReference type="Proteomes" id="UP001224775">
    <property type="component" value="Unassembled WGS sequence"/>
</dbReference>
<accession>A0AAD8YGQ1</accession>
<keyword evidence="2" id="KW-1185">Reference proteome</keyword>
<sequence length="248" mass="28187">MVANNHKEPHNNRSNKMNEFAPNVWIADGPVVDFYGLPYPTRMVIIRLNSGCSWVWSPVQINDALAAEVEAKAGPVKYIVSPNKIHHIFLKQWSEKYPDAKVYAPPGLEERKEAEGIRFDATFGQGETDLPFHDEIDSVIIQGSYAMEEVEFFHKASKTAIICDIIQRHPEEDWTGFKGMLMRLNGLVGDKGSCPREWRFTFWPFGKEKARKGRDIILSWRAEKMIVAHGTCVEEGAAAVIERALSWI</sequence>
<comment type="caution">
    <text evidence="1">The sequence shown here is derived from an EMBL/GenBank/DDBJ whole genome shotgun (WGS) entry which is preliminary data.</text>
</comment>
<dbReference type="InterPro" id="IPR036866">
    <property type="entry name" value="RibonucZ/Hydroxyglut_hydro"/>
</dbReference>
<dbReference type="Pfam" id="PF14234">
    <property type="entry name" value="DUF4336"/>
    <property type="match status" value="1"/>
</dbReference>
<dbReference type="PANTHER" id="PTHR33835:SF1">
    <property type="entry name" value="METALLO-BETA-LACTAMASE DOMAIN-CONTAINING PROTEIN"/>
    <property type="match status" value="1"/>
</dbReference>
<gene>
    <name evidence="1" type="ORF">QTG54_003882</name>
</gene>
<evidence type="ECO:0000313" key="1">
    <source>
        <dbReference type="EMBL" id="KAK1745958.1"/>
    </source>
</evidence>
<evidence type="ECO:0000313" key="2">
    <source>
        <dbReference type="Proteomes" id="UP001224775"/>
    </source>
</evidence>
<dbReference type="SUPFAM" id="SSF56281">
    <property type="entry name" value="Metallo-hydrolase/oxidoreductase"/>
    <property type="match status" value="1"/>
</dbReference>
<dbReference type="InterPro" id="IPR025638">
    <property type="entry name" value="DUF4336"/>
</dbReference>
<protein>
    <submittedName>
        <fullName evidence="1">DUF4336 domain-containing protein</fullName>
    </submittedName>
</protein>
<dbReference type="PANTHER" id="PTHR33835">
    <property type="entry name" value="YALI0C07656P"/>
    <property type="match status" value="1"/>
</dbReference>
<name>A0AAD8YGQ1_9STRA</name>
<dbReference type="AlphaFoldDB" id="A0AAD8YGQ1"/>
<organism evidence="1 2">
    <name type="scientific">Skeletonema marinoi</name>
    <dbReference type="NCBI Taxonomy" id="267567"/>
    <lineage>
        <taxon>Eukaryota</taxon>
        <taxon>Sar</taxon>
        <taxon>Stramenopiles</taxon>
        <taxon>Ochrophyta</taxon>
        <taxon>Bacillariophyta</taxon>
        <taxon>Coscinodiscophyceae</taxon>
        <taxon>Thalassiosirophycidae</taxon>
        <taxon>Thalassiosirales</taxon>
        <taxon>Skeletonemataceae</taxon>
        <taxon>Skeletonema</taxon>
        <taxon>Skeletonema marinoi-dohrnii complex</taxon>
    </lineage>
</organism>